<dbReference type="CDD" id="cd09917">
    <property type="entry name" value="F-box_SF"/>
    <property type="match status" value="1"/>
</dbReference>
<comment type="caution">
    <text evidence="3">The sequence shown here is derived from an EMBL/GenBank/DDBJ whole genome shotgun (WGS) entry which is preliminary data.</text>
</comment>
<dbReference type="Proteomes" id="UP001163846">
    <property type="component" value="Unassembled WGS sequence"/>
</dbReference>
<dbReference type="PROSITE" id="PS50181">
    <property type="entry name" value="FBOX"/>
    <property type="match status" value="1"/>
</dbReference>
<evidence type="ECO:0000256" key="1">
    <source>
        <dbReference type="SAM" id="MobiDB-lite"/>
    </source>
</evidence>
<dbReference type="SUPFAM" id="SSF52047">
    <property type="entry name" value="RNI-like"/>
    <property type="match status" value="1"/>
</dbReference>
<name>A0AA38PKT1_9AGAR</name>
<evidence type="ECO:0000259" key="2">
    <source>
        <dbReference type="PROSITE" id="PS50181"/>
    </source>
</evidence>
<sequence>MDARRDSKLFGYRKDRKPRPSFHSRESSASQDPLLVFSRKPSKLSVHSSSTASSLPPSSRSPFQLDEIPDDLLCEIASWCSPATILRGSLACKRLAHLFQPHLYNTVDLAYTDLCRSGLTVFLHRPTMTRYIKTLILKPNRNSGWSNSSHSSMDEHWIIDCLEKIASKGDLPLLTTFKWYGKELPKDSLWQTLRIHCPDLRNIGTSVGQKTLQAFKSEDQLFAFRYLVGFHLFTQVLERWTKTNYHMDRDLPEALWTMLFDSRDSLEELTLDGTCFSDGNAWRLKPVFSGRWPRLRKLALGNVFSDDNVENDVLVGSFLQAHTNLEQISSLGNMSYSMIAMDCLFSLPKLHTYQGRLQQLQGGGSSQIRDIILTDWFSPSAKFGDILGDMHHLESLSVCVNFVDNLQSQLDFYKRLFARSARLRFLEISSTTSLSLSELSSGLQFVPGLRSLTVTRVRKLGSKSLTAKALQIATQNPSLREITVRDVSTWDHLDQLSGIYRTKVLGCYTVENLDGHRLLNIQETRIGVLGHPDQTFSRVYY</sequence>
<evidence type="ECO:0000313" key="3">
    <source>
        <dbReference type="EMBL" id="KAJ3844773.1"/>
    </source>
</evidence>
<dbReference type="AlphaFoldDB" id="A0AA38PKT1"/>
<dbReference type="InterPro" id="IPR001810">
    <property type="entry name" value="F-box_dom"/>
</dbReference>
<dbReference type="Gene3D" id="3.80.10.10">
    <property type="entry name" value="Ribonuclease Inhibitor"/>
    <property type="match status" value="1"/>
</dbReference>
<dbReference type="SUPFAM" id="SSF81383">
    <property type="entry name" value="F-box domain"/>
    <property type="match status" value="1"/>
</dbReference>
<dbReference type="InterPro" id="IPR036047">
    <property type="entry name" value="F-box-like_dom_sf"/>
</dbReference>
<feature type="region of interest" description="Disordered" evidence="1">
    <location>
        <begin position="1"/>
        <end position="34"/>
    </location>
</feature>
<accession>A0AA38PKT1</accession>
<keyword evidence="4" id="KW-1185">Reference proteome</keyword>
<reference evidence="3" key="1">
    <citation type="submission" date="2022-08" db="EMBL/GenBank/DDBJ databases">
        <authorList>
            <consortium name="DOE Joint Genome Institute"/>
            <person name="Min B."/>
            <person name="Riley R."/>
            <person name="Sierra-Patev S."/>
            <person name="Naranjo-Ortiz M."/>
            <person name="Looney B."/>
            <person name="Konkel Z."/>
            <person name="Slot J.C."/>
            <person name="Sakamoto Y."/>
            <person name="Steenwyk J.L."/>
            <person name="Rokas A."/>
            <person name="Carro J."/>
            <person name="Camarero S."/>
            <person name="Ferreira P."/>
            <person name="Molpeceres G."/>
            <person name="Ruiz-Duenas F.J."/>
            <person name="Serrano A."/>
            <person name="Henrissat B."/>
            <person name="Drula E."/>
            <person name="Hughes K.W."/>
            <person name="Mata J.L."/>
            <person name="Ishikawa N.K."/>
            <person name="Vargas-Isla R."/>
            <person name="Ushijima S."/>
            <person name="Smith C.A."/>
            <person name="Ahrendt S."/>
            <person name="Andreopoulos W."/>
            <person name="He G."/>
            <person name="Labutti K."/>
            <person name="Lipzen A."/>
            <person name="Ng V."/>
            <person name="Sandor L."/>
            <person name="Barry K."/>
            <person name="Martinez A.T."/>
            <person name="Xiao Y."/>
            <person name="Gibbons J.G."/>
            <person name="Terashima K."/>
            <person name="Hibbett D.S."/>
            <person name="Grigoriev I.V."/>
        </authorList>
    </citation>
    <scope>NUCLEOTIDE SEQUENCE</scope>
    <source>
        <strain evidence="3">TFB9207</strain>
    </source>
</reference>
<evidence type="ECO:0000313" key="4">
    <source>
        <dbReference type="Proteomes" id="UP001163846"/>
    </source>
</evidence>
<proteinExistence type="predicted"/>
<organism evidence="3 4">
    <name type="scientific">Lentinula raphanica</name>
    <dbReference type="NCBI Taxonomy" id="153919"/>
    <lineage>
        <taxon>Eukaryota</taxon>
        <taxon>Fungi</taxon>
        <taxon>Dikarya</taxon>
        <taxon>Basidiomycota</taxon>
        <taxon>Agaricomycotina</taxon>
        <taxon>Agaricomycetes</taxon>
        <taxon>Agaricomycetidae</taxon>
        <taxon>Agaricales</taxon>
        <taxon>Marasmiineae</taxon>
        <taxon>Omphalotaceae</taxon>
        <taxon>Lentinula</taxon>
    </lineage>
</organism>
<gene>
    <name evidence="3" type="ORF">F5878DRAFT_50652</name>
</gene>
<dbReference type="InterPro" id="IPR032675">
    <property type="entry name" value="LRR_dom_sf"/>
</dbReference>
<dbReference type="EMBL" id="MU805947">
    <property type="protein sequence ID" value="KAJ3844773.1"/>
    <property type="molecule type" value="Genomic_DNA"/>
</dbReference>
<protein>
    <recommendedName>
        <fullName evidence="2">F-box domain-containing protein</fullName>
    </recommendedName>
</protein>
<feature type="domain" description="F-box" evidence="2">
    <location>
        <begin position="62"/>
        <end position="114"/>
    </location>
</feature>